<protein>
    <submittedName>
        <fullName evidence="2">Uncharacterized protein</fullName>
    </submittedName>
</protein>
<accession>A0A165MSF8</accession>
<dbReference type="Proteomes" id="UP000076727">
    <property type="component" value="Unassembled WGS sequence"/>
</dbReference>
<evidence type="ECO:0000256" key="1">
    <source>
        <dbReference type="SAM" id="MobiDB-lite"/>
    </source>
</evidence>
<dbReference type="EMBL" id="KV429095">
    <property type="protein sequence ID" value="KZT66062.1"/>
    <property type="molecule type" value="Genomic_DNA"/>
</dbReference>
<feature type="region of interest" description="Disordered" evidence="1">
    <location>
        <begin position="284"/>
        <end position="363"/>
    </location>
</feature>
<proteinExistence type="predicted"/>
<name>A0A165MSF8_9APHY</name>
<feature type="compositionally biased region" description="Basic and acidic residues" evidence="1">
    <location>
        <begin position="449"/>
        <end position="468"/>
    </location>
</feature>
<reference evidence="2 3" key="1">
    <citation type="journal article" date="2016" name="Mol. Biol. Evol.">
        <title>Comparative Genomics of Early-Diverging Mushroom-Forming Fungi Provides Insights into the Origins of Lignocellulose Decay Capabilities.</title>
        <authorList>
            <person name="Nagy L.G."/>
            <person name="Riley R."/>
            <person name="Tritt A."/>
            <person name="Adam C."/>
            <person name="Daum C."/>
            <person name="Floudas D."/>
            <person name="Sun H."/>
            <person name="Yadav J.S."/>
            <person name="Pangilinan J."/>
            <person name="Larsson K.H."/>
            <person name="Matsuura K."/>
            <person name="Barry K."/>
            <person name="Labutti K."/>
            <person name="Kuo R."/>
            <person name="Ohm R.A."/>
            <person name="Bhattacharya S.S."/>
            <person name="Shirouzu T."/>
            <person name="Yoshinaga Y."/>
            <person name="Martin F.M."/>
            <person name="Grigoriev I.V."/>
            <person name="Hibbett D.S."/>
        </authorList>
    </citation>
    <scope>NUCLEOTIDE SEQUENCE [LARGE SCALE GENOMIC DNA]</scope>
    <source>
        <strain evidence="2 3">L-15889</strain>
    </source>
</reference>
<organism evidence="2 3">
    <name type="scientific">Daedalea quercina L-15889</name>
    <dbReference type="NCBI Taxonomy" id="1314783"/>
    <lineage>
        <taxon>Eukaryota</taxon>
        <taxon>Fungi</taxon>
        <taxon>Dikarya</taxon>
        <taxon>Basidiomycota</taxon>
        <taxon>Agaricomycotina</taxon>
        <taxon>Agaricomycetes</taxon>
        <taxon>Polyporales</taxon>
        <taxon>Fomitopsis</taxon>
    </lineage>
</organism>
<feature type="compositionally biased region" description="Low complexity" evidence="1">
    <location>
        <begin position="408"/>
        <end position="417"/>
    </location>
</feature>
<feature type="compositionally biased region" description="Basic and acidic residues" evidence="1">
    <location>
        <begin position="502"/>
        <end position="511"/>
    </location>
</feature>
<gene>
    <name evidence="2" type="ORF">DAEQUDRAFT_740234</name>
</gene>
<feature type="compositionally biased region" description="Basic and acidic residues" evidence="1">
    <location>
        <begin position="477"/>
        <end position="492"/>
    </location>
</feature>
<feature type="region of interest" description="Disordered" evidence="1">
    <location>
        <begin position="408"/>
        <end position="541"/>
    </location>
</feature>
<keyword evidence="3" id="KW-1185">Reference proteome</keyword>
<feature type="compositionally biased region" description="Basic and acidic residues" evidence="1">
    <location>
        <begin position="332"/>
        <end position="344"/>
    </location>
</feature>
<dbReference type="AlphaFoldDB" id="A0A165MSF8"/>
<evidence type="ECO:0000313" key="2">
    <source>
        <dbReference type="EMBL" id="KZT66062.1"/>
    </source>
</evidence>
<feature type="compositionally biased region" description="Polar residues" evidence="1">
    <location>
        <begin position="316"/>
        <end position="331"/>
    </location>
</feature>
<evidence type="ECO:0000313" key="3">
    <source>
        <dbReference type="Proteomes" id="UP000076727"/>
    </source>
</evidence>
<sequence length="541" mass="58729">MTKDPSSAPACCACTVDPASGINQHAWLVNAVLTAWRKATSTESCTKLAKQIASGFDDQFKTNVRKQIKKWILNHKYYFDAQRSNIPRLLEVPVSLTSKSQRHRAKSVRDLFIRDHSDIGRVAKKQSRDHGSNPSGQVKAVNEAYTKATDGMRQNKLDEWRRYVEESRQSKAVARAARASAQEDAAVESEDVVRDPVEPQLLVVDRFAQLQCSARRTANSWAQEAGTEVIIYVAGLDPNGRLRKSLISAGRRGPDDIVQRIKASPLIDTLNGYVTQVYGERIGVANQGPSGQSAPRNEGLDRSPGTRDPAGVVHSRNPTPALSCETSPSGKQRNECMSDRRSPAERTVANARRPPRDQASSACTAVLDASVKVTPVERGARGLKRPDILTSGGRMVTQGSAEVPEVPVVSVQVPAPSTQQNRSIRSHGAMSRSHTNADAQAVDTPASGDGHEVVKRSDVVQSHGDRRKGPSGFTQLNKEKHTRDATERHDSSTAKGPSAGENGRETKKRALAEVGDQASSWTTEAHKLVHGGPEEYTDGAN</sequence>
<dbReference type="OrthoDB" id="2815587at2759"/>